<comment type="caution">
    <text evidence="1">The sequence shown here is derived from an EMBL/GenBank/DDBJ whole genome shotgun (WGS) entry which is preliminary data.</text>
</comment>
<reference evidence="1" key="1">
    <citation type="submission" date="2023-07" db="EMBL/GenBank/DDBJ databases">
        <authorList>
            <consortium name="AG Swart"/>
            <person name="Singh M."/>
            <person name="Singh A."/>
            <person name="Seah K."/>
            <person name="Emmerich C."/>
        </authorList>
    </citation>
    <scope>NUCLEOTIDE SEQUENCE</scope>
    <source>
        <strain evidence="1">DP1</strain>
    </source>
</reference>
<sequence length="342" mass="38293">MNDILKKIQNVENQHRIRQRARNTALDNSKAKCLIIDRRMIQNSLSQNRRLSISDRLQMMTVFDKMNKKEGNKVVKAFQTIGDSVGRSIKFLNQKTNKDKPSIIKINTKQKSKPSLHVDTGVSGFDKITVLKPKKSAGLLLPKLQNQRTQEENLSCSSKNSFQIQTNLSRCRSDLEEAKSATLGAGISYSKPSVFSKYKSNGITTLKSVASATTEVQYPLTATEEVQQALPIRLKKKMVTSKINGFSKKSWLRADSLFQEAIQNKSIKPTLNDKVTRKLKKCLIKRSSNSINDHSKLGKLPKCVSTKKRSRGGFLSNIPSLASLDVDPAEPRSPFPISANKF</sequence>
<dbReference type="Proteomes" id="UP001295684">
    <property type="component" value="Unassembled WGS sequence"/>
</dbReference>
<dbReference type="AlphaFoldDB" id="A0AAD1UR45"/>
<accession>A0AAD1UR45</accession>
<proteinExistence type="predicted"/>
<keyword evidence="2" id="KW-1185">Reference proteome</keyword>
<name>A0AAD1UR45_EUPCR</name>
<protein>
    <submittedName>
        <fullName evidence="1">Uncharacterized protein</fullName>
    </submittedName>
</protein>
<gene>
    <name evidence="1" type="ORF">ECRASSUSDP1_LOCUS11072</name>
</gene>
<evidence type="ECO:0000313" key="2">
    <source>
        <dbReference type="Proteomes" id="UP001295684"/>
    </source>
</evidence>
<organism evidence="1 2">
    <name type="scientific">Euplotes crassus</name>
    <dbReference type="NCBI Taxonomy" id="5936"/>
    <lineage>
        <taxon>Eukaryota</taxon>
        <taxon>Sar</taxon>
        <taxon>Alveolata</taxon>
        <taxon>Ciliophora</taxon>
        <taxon>Intramacronucleata</taxon>
        <taxon>Spirotrichea</taxon>
        <taxon>Hypotrichia</taxon>
        <taxon>Euplotida</taxon>
        <taxon>Euplotidae</taxon>
        <taxon>Moneuplotes</taxon>
    </lineage>
</organism>
<dbReference type="EMBL" id="CAMPGE010010925">
    <property type="protein sequence ID" value="CAI2369769.1"/>
    <property type="molecule type" value="Genomic_DNA"/>
</dbReference>
<evidence type="ECO:0000313" key="1">
    <source>
        <dbReference type="EMBL" id="CAI2369769.1"/>
    </source>
</evidence>